<dbReference type="Pfam" id="PF18149">
    <property type="entry name" value="Helicase_PWI"/>
    <property type="match status" value="1"/>
</dbReference>
<evidence type="ECO:0000256" key="15">
    <source>
        <dbReference type="ARBA" id="ARBA00054527"/>
    </source>
</evidence>
<dbReference type="SUPFAM" id="SSF46785">
    <property type="entry name" value="Winged helix' DNA-binding domain"/>
    <property type="match status" value="2"/>
</dbReference>
<comment type="function">
    <text evidence="15">Catalyzes the ATP-dependent unwinding of U4/U6 RNA duplices, an essential step in the assembly of a catalytically active spliceosome. Plays a role in pre-mRNA splicing.</text>
</comment>
<keyword evidence="7" id="KW-0227">DNA damage</keyword>
<dbReference type="InterPro" id="IPR035892">
    <property type="entry name" value="C2_domain_sf"/>
</dbReference>
<dbReference type="InterPro" id="IPR001650">
    <property type="entry name" value="Helicase_C-like"/>
</dbReference>
<dbReference type="OrthoDB" id="5575at2759"/>
<evidence type="ECO:0000256" key="5">
    <source>
        <dbReference type="ARBA" id="ARBA00022737"/>
    </source>
</evidence>
<evidence type="ECO:0000256" key="1">
    <source>
        <dbReference type="ARBA" id="ARBA00004324"/>
    </source>
</evidence>
<evidence type="ECO:0000256" key="6">
    <source>
        <dbReference type="ARBA" id="ARBA00022741"/>
    </source>
</evidence>
<keyword evidence="5" id="KW-0677">Repeat</keyword>
<keyword evidence="17" id="KW-1133">Transmembrane helix</keyword>
<dbReference type="RefSeq" id="XP_025411752.1">
    <property type="nucleotide sequence ID" value="XM_025555967.1"/>
</dbReference>
<evidence type="ECO:0000256" key="14">
    <source>
        <dbReference type="ARBA" id="ARBA00034541"/>
    </source>
</evidence>
<dbReference type="Gene3D" id="1.10.150.20">
    <property type="entry name" value="5' to 3' exonuclease, C-terminal subdomain"/>
    <property type="match status" value="1"/>
</dbReference>
<dbReference type="GO" id="GO:0005524">
    <property type="term" value="F:ATP binding"/>
    <property type="evidence" value="ECO:0007669"/>
    <property type="project" value="UniProtKB-KW"/>
</dbReference>
<evidence type="ECO:0000256" key="4">
    <source>
        <dbReference type="ARBA" id="ARBA00022490"/>
    </source>
</evidence>
<dbReference type="PROSITE" id="PS51194">
    <property type="entry name" value="HELICASE_CTER"/>
    <property type="match status" value="2"/>
</dbReference>
<proteinExistence type="inferred from homology"/>
<dbReference type="InterPro" id="IPR014001">
    <property type="entry name" value="Helicase_ATP-bd"/>
</dbReference>
<organism evidence="20 21">
    <name type="scientific">Sipha flava</name>
    <name type="common">yellow sugarcane aphid</name>
    <dbReference type="NCBI Taxonomy" id="143950"/>
    <lineage>
        <taxon>Eukaryota</taxon>
        <taxon>Metazoa</taxon>
        <taxon>Ecdysozoa</taxon>
        <taxon>Arthropoda</taxon>
        <taxon>Hexapoda</taxon>
        <taxon>Insecta</taxon>
        <taxon>Pterygota</taxon>
        <taxon>Neoptera</taxon>
        <taxon>Paraneoptera</taxon>
        <taxon>Hemiptera</taxon>
        <taxon>Sternorrhyncha</taxon>
        <taxon>Aphidomorpha</taxon>
        <taxon>Aphidoidea</taxon>
        <taxon>Aphididae</taxon>
        <taxon>Sipha</taxon>
    </lineage>
</organism>
<evidence type="ECO:0000256" key="16">
    <source>
        <dbReference type="SAM" id="Coils"/>
    </source>
</evidence>
<dbReference type="FunFam" id="1.10.10.10:FF:000012">
    <property type="entry name" value="U5 small nuclear ribonucleoprotein helicase"/>
    <property type="match status" value="1"/>
</dbReference>
<dbReference type="GeneID" id="112684428"/>
<dbReference type="GO" id="GO:0006397">
    <property type="term" value="P:mRNA processing"/>
    <property type="evidence" value="ECO:0007669"/>
    <property type="project" value="UniProtKB-ARBA"/>
</dbReference>
<keyword evidence="13" id="KW-0539">Nucleus</keyword>
<evidence type="ECO:0000259" key="19">
    <source>
        <dbReference type="PROSITE" id="PS51194"/>
    </source>
</evidence>
<keyword evidence="4" id="KW-0963">Cytoplasm</keyword>
<protein>
    <recommendedName>
        <fullName evidence="14">U5 small nuclear ribonucleoprotein 200 kDa helicase</fullName>
    </recommendedName>
</protein>
<feature type="transmembrane region" description="Helical" evidence="17">
    <location>
        <begin position="103"/>
        <end position="123"/>
    </location>
</feature>
<accession>A0A8B8FM80</accession>
<dbReference type="SUPFAM" id="SSF81296">
    <property type="entry name" value="E set domains"/>
    <property type="match status" value="1"/>
</dbReference>
<dbReference type="Proteomes" id="UP000694846">
    <property type="component" value="Unplaced"/>
</dbReference>
<dbReference type="PROSITE" id="PS51192">
    <property type="entry name" value="HELICASE_ATP_BIND_1"/>
    <property type="match status" value="2"/>
</dbReference>
<dbReference type="GO" id="GO:0005737">
    <property type="term" value="C:cytoplasm"/>
    <property type="evidence" value="ECO:0007669"/>
    <property type="project" value="UniProtKB-SubCell"/>
</dbReference>
<dbReference type="SUPFAM" id="SSF52540">
    <property type="entry name" value="P-loop containing nucleoside triphosphate hydrolases"/>
    <property type="match status" value="4"/>
</dbReference>
<dbReference type="CDD" id="cd18795">
    <property type="entry name" value="SF2_C_Ski2"/>
    <property type="match status" value="2"/>
</dbReference>
<dbReference type="GO" id="GO:0004386">
    <property type="term" value="F:helicase activity"/>
    <property type="evidence" value="ECO:0007669"/>
    <property type="project" value="UniProtKB-KW"/>
</dbReference>
<name>A0A8B8FM80_9HEMI</name>
<keyword evidence="6" id="KW-0547">Nucleotide-binding</keyword>
<evidence type="ECO:0000256" key="11">
    <source>
        <dbReference type="ARBA" id="ARBA00023204"/>
    </source>
</evidence>
<dbReference type="Gene3D" id="1.10.10.10">
    <property type="entry name" value="Winged helix-like DNA-binding domain superfamily/Winged helix DNA-binding domain"/>
    <property type="match status" value="2"/>
</dbReference>
<evidence type="ECO:0000256" key="17">
    <source>
        <dbReference type="SAM" id="Phobius"/>
    </source>
</evidence>
<dbReference type="GO" id="GO:0016787">
    <property type="term" value="F:hydrolase activity"/>
    <property type="evidence" value="ECO:0007669"/>
    <property type="project" value="UniProtKB-KW"/>
</dbReference>
<dbReference type="InterPro" id="IPR050474">
    <property type="entry name" value="Hel308_SKI2-like"/>
</dbReference>
<evidence type="ECO:0000256" key="13">
    <source>
        <dbReference type="ARBA" id="ARBA00023242"/>
    </source>
</evidence>
<dbReference type="InterPro" id="IPR004179">
    <property type="entry name" value="Sec63-dom"/>
</dbReference>
<dbReference type="InterPro" id="IPR036390">
    <property type="entry name" value="WH_DNA-bd_sf"/>
</dbReference>
<keyword evidence="17" id="KW-0812">Transmembrane</keyword>
<dbReference type="Gene3D" id="3.40.50.300">
    <property type="entry name" value="P-loop containing nucleotide triphosphate hydrolases"/>
    <property type="match status" value="4"/>
</dbReference>
<dbReference type="FunFam" id="1.10.150.20:FF:000004">
    <property type="entry name" value="U5 small nuclear ribonucleoprotein helicase"/>
    <property type="match status" value="1"/>
</dbReference>
<evidence type="ECO:0000256" key="8">
    <source>
        <dbReference type="ARBA" id="ARBA00022801"/>
    </source>
</evidence>
<dbReference type="SUPFAM" id="SSF158702">
    <property type="entry name" value="Sec63 N-terminal domain-like"/>
    <property type="match status" value="2"/>
</dbReference>
<dbReference type="GO" id="GO:0180022">
    <property type="term" value="C:RQC-trigger complex"/>
    <property type="evidence" value="ECO:0007669"/>
    <property type="project" value="UniProtKB-ARBA"/>
</dbReference>
<evidence type="ECO:0000313" key="21">
    <source>
        <dbReference type="RefSeq" id="XP_025411752.1"/>
    </source>
</evidence>
<evidence type="ECO:0000256" key="7">
    <source>
        <dbReference type="ARBA" id="ARBA00022763"/>
    </source>
</evidence>
<dbReference type="PIRSF" id="PIRSF039073">
    <property type="entry name" value="BRR2"/>
    <property type="match status" value="1"/>
</dbReference>
<keyword evidence="17" id="KW-0472">Membrane</keyword>
<keyword evidence="9" id="KW-0347">Helicase</keyword>
<dbReference type="InterPro" id="IPR058856">
    <property type="entry name" value="ASCC3_N"/>
</dbReference>
<dbReference type="Gene3D" id="2.60.40.150">
    <property type="entry name" value="C2 domain"/>
    <property type="match status" value="2"/>
</dbReference>
<dbReference type="InterPro" id="IPR027417">
    <property type="entry name" value="P-loop_NTPase"/>
</dbReference>
<dbReference type="SMART" id="SM00973">
    <property type="entry name" value="Sec63"/>
    <property type="match status" value="2"/>
</dbReference>
<dbReference type="FunFam" id="3.40.50.300:FF:000231">
    <property type="entry name" value="Activating signal cointegrator 1 complex subunit 3"/>
    <property type="match status" value="1"/>
</dbReference>
<dbReference type="CDD" id="cd18020">
    <property type="entry name" value="DEXHc_ASCC3_1"/>
    <property type="match status" value="1"/>
</dbReference>
<dbReference type="GO" id="GO:0003676">
    <property type="term" value="F:nucleic acid binding"/>
    <property type="evidence" value="ECO:0007669"/>
    <property type="project" value="InterPro"/>
</dbReference>
<dbReference type="FunFam" id="3.40.50.300:FF:000102">
    <property type="entry name" value="RNA helicase, activating signal cointegrator 1"/>
    <property type="match status" value="1"/>
</dbReference>
<comment type="subcellular location">
    <subcellularLocation>
        <location evidence="2">Cytoplasm</location>
        <location evidence="2">Cytosol</location>
    </subcellularLocation>
    <subcellularLocation>
        <location evidence="1">Nucleus speckle</location>
    </subcellularLocation>
</comment>
<dbReference type="Gene3D" id="1.10.3380.10">
    <property type="entry name" value="Sec63 N-terminal domain-like domain"/>
    <property type="match status" value="2"/>
</dbReference>
<dbReference type="FunFam" id="2.60.40.150:FF:000004">
    <property type="entry name" value="RNA helicase, activating signal cointegrator 1"/>
    <property type="match status" value="1"/>
</dbReference>
<dbReference type="SMART" id="SM00490">
    <property type="entry name" value="HELICc"/>
    <property type="match status" value="2"/>
</dbReference>
<dbReference type="FunFam" id="2.60.40.150:FF:000113">
    <property type="entry name" value="activating signal cointegrator 1 complex subunit 3"/>
    <property type="match status" value="1"/>
</dbReference>
<dbReference type="InterPro" id="IPR041094">
    <property type="entry name" value="Brr2_helicase_PWI"/>
</dbReference>
<evidence type="ECO:0000256" key="2">
    <source>
        <dbReference type="ARBA" id="ARBA00004514"/>
    </source>
</evidence>
<dbReference type="Pfam" id="PF23445">
    <property type="entry name" value="WHD_SNRNP200"/>
    <property type="match status" value="2"/>
</dbReference>
<dbReference type="InterPro" id="IPR057842">
    <property type="entry name" value="WH_MER3"/>
</dbReference>
<evidence type="ECO:0000256" key="10">
    <source>
        <dbReference type="ARBA" id="ARBA00022840"/>
    </source>
</evidence>
<dbReference type="CTD" id="41891"/>
<keyword evidence="8" id="KW-0378">Hydrolase</keyword>
<keyword evidence="16" id="KW-0175">Coiled coil</keyword>
<dbReference type="FunFam" id="1.10.3380.10:FF:000001">
    <property type="entry name" value="U5 small nuclear ribonucleoprotein helicase"/>
    <property type="match status" value="1"/>
</dbReference>
<dbReference type="InterPro" id="IPR003593">
    <property type="entry name" value="AAA+_ATPase"/>
</dbReference>
<feature type="coiled-coil region" evidence="16">
    <location>
        <begin position="341"/>
        <end position="368"/>
    </location>
</feature>
<dbReference type="InterPro" id="IPR036388">
    <property type="entry name" value="WH-like_DNA-bd_sf"/>
</dbReference>
<feature type="domain" description="Helicase ATP-binding" evidence="18">
    <location>
        <begin position="1336"/>
        <end position="1511"/>
    </location>
</feature>
<feature type="domain" description="Helicase C-terminal" evidence="19">
    <location>
        <begin position="703"/>
        <end position="917"/>
    </location>
</feature>
<dbReference type="SMART" id="SM00487">
    <property type="entry name" value="DEXDc"/>
    <property type="match status" value="2"/>
</dbReference>
<keyword evidence="12" id="KW-0413">Isomerase</keyword>
<dbReference type="FunFam" id="3.40.50.300:FF:000062">
    <property type="entry name" value="U5 small nuclear ribonucleoprotein helicase"/>
    <property type="match status" value="1"/>
</dbReference>
<evidence type="ECO:0000313" key="20">
    <source>
        <dbReference type="Proteomes" id="UP000694846"/>
    </source>
</evidence>
<keyword evidence="11" id="KW-0234">DNA repair</keyword>
<dbReference type="Pfam" id="PF26582">
    <property type="entry name" value="ASCC3_N"/>
    <property type="match status" value="1"/>
</dbReference>
<sequence>MEKVNYNIRKRIEIGQLPRFSRPIHMYSNNDDAKYMEPINIWSHNLSVIKHQKEEEEKLLTKCLSFSELCHVINEPKNEIILKNLNTLYGIAQELSKDEQPEILSSAVLFFFKLLIGVSGLLMKHILELRSMFGKVSNNNADKIFKLVKEVEKLMSDKSLNNLKTLWEKLDDQKTDIEENQNKDPNSLDISILSYSSKWVPPDFAKLSTPDYSSKNSSNLFSMAYNAEKRNLSSPNFNKIWLLNQITKTTSIDLGVSNEDYYNSTIDILSSQKSDTELQDELFNLLGFTRLTLIETLLKHRKEILKQCLTVNEKKYIHPTDLKMEKKPRHMEMITIETEEDKLLRKELRKEEKAYQRLNRRYESDSDDESVKIISKTTSAANVPTFIDPKSRKAPPVEKYPHVYDMNNESKLSSCFISGESCVIPAGAKRTDHRTHEEVYIPVTKMTQELTVGKELIAINTLDEVGQKAFHGITNLNRIQTVVFDAAYNTNENLLVCAPTGAGKTNVALLTIIHQIKQHIRNNEINKNEFKIVYVAPMKALAAEMTANFRKRLSSLGIEVREFTGDMSLTKTEMINTQILVTTPEKWDVATRKGTGDIGLTSLVKLLIIDEVHLLHGDRGPVLEALVARTLRQVESSQSMIRIVGLSATLPNYKDIARFLRVNLHKGLFYFDGRFRPVPLVQTFIGVRGGKTIKMQQEMDAVCYDKVYDMVQKGHQVMVFVHARNATVKTANVFRELSTQKNHQSAFLPQDSNRIGIAKKAFERCHSKELSELLNSGFSIHHAGLLRSDRNLVEKYFSEGAIKVLICTATLAWGVNLPAHAVIIKGTELYDSKHGTFVDLGMLDVLQIFGRAGRPQFDTSGHGMIITPHSKLHKYLSLLTNQIPIESCFVQHLVNNLNAEVVLGTISNVEEAVMWLSYTYLFVRMRINPLVYGISLEEVELDPMLVNKRKEFIINAAMALDRAKMLRYNERTGDLSSTNMGRTASHFYISHDSVEIFNQNLRPFMNMAEILSMISSAKEFDQLKVRDDEVVELETLARKYCHVECHGSAVNVNGKVNILLQTYLARGRAKGFSLISDLVYISQNATRIARALFDMVLRRNNAMMSAKLLEVCQMFEMIQWDFESELRQFSDILPWEIIDKIESRKLSFHRIREMDSKELGILLRNQNMGAIVKKCAMQVPYIEATESIQPITRTILRINLDIFPDFEWNDRFHGKTSVAFWIWIEDPESDMIYHWEQFLITKKQVMRQETQKLIFTIPLVEPLPSQYILHCTSDRWLGTTFTTPLTFQHLIIPHSHASVTDLLELFPLPITALKNQGYQSLYNFTHFNPIQTQIFHCLYHTDNNVLLGAPTGSGKTIAAEIAMFRVFNEQPEAKVVYIAPLKALVRERMIDWKTRLEGKLKKSVVELTGDVTPDVRAISNSSIIVTTPEKWDGVSRSWQTRNYVRQVALVMLDEVHLLGEDRGPVLEIIISRINFISTHTGQHTRIVALTTALSTAADLAAWLHIGEMGLYNFRPSVRPVPLEVHISGYAGRNYCPRMATMNKPIYQAIKQHSPTQPVMIFVSSRRQTRLTALDLIAYLGGEDNPKQWVRKSDYEMDQIIESIRDPNLKLCLAFGLGLHHAGLQDRDRKIVEELFVSQQIQVLIATSTLAWGVNFPAHFVIVKGTEFYDGKLKRYVDMPITDVLQMMGRAGRPQFDNMGIALIMVHDIKKTFYKKFLYEPFPVESSLLDVLPDHFNAEIVAGTIKTKQDAIEYLTWTYLIQRLMKNPEYYGLHSLEESSVCQFLSKLVEQCIGTLYTSYCVEIDEDQRNVTSTPLGQIASYYYLQHKTVKTFQERLKGELGIDDLIKVLADAEEFSLLPVRHNEDLMNTELDKQCPLDIGGRQYECSHTKTIILLQAHFSHLKMPCSDYITDLKSVLDQSIRILQAMIDISAEGGYLVLCLRLVQLMQMIIQARWVTDPPVTTLPEVEKHLIPSKELTELCLPHLCNVALKSYKHFEEIMLKTQLEHKEIEKAYATIIEMPVVNVHLFIQGFWPDSEELQKKQVEIGKRMEISAGSEYTLLVEMKILNRVVPSKAHAPKFSKSKDIGWFIMLGSIEQWELIALKRNTNTRYRTTSSKLLFNTPSKPSHVNWTFYMMSDCYLGLDQQYEIEFNVI</sequence>
<reference evidence="21" key="1">
    <citation type="submission" date="2025-08" db="UniProtKB">
        <authorList>
            <consortium name="RefSeq"/>
        </authorList>
    </citation>
    <scope>IDENTIFICATION</scope>
    <source>
        <tissue evidence="21">Whole body</tissue>
    </source>
</reference>
<dbReference type="Pfam" id="PF00270">
    <property type="entry name" value="DEAD"/>
    <property type="match status" value="2"/>
</dbReference>
<comment type="similarity">
    <text evidence="3">Belongs to the helicase family. SKI2 subfamily.</text>
</comment>
<keyword evidence="20" id="KW-1185">Reference proteome</keyword>
<evidence type="ECO:0000256" key="12">
    <source>
        <dbReference type="ARBA" id="ARBA00023235"/>
    </source>
</evidence>
<evidence type="ECO:0000256" key="3">
    <source>
        <dbReference type="ARBA" id="ARBA00010140"/>
    </source>
</evidence>
<gene>
    <name evidence="21" type="primary">LOC112684428</name>
</gene>
<dbReference type="FunFam" id="3.40.50.300:FF:000198">
    <property type="entry name" value="Activating signal cointegrator 1 complex subunit"/>
    <property type="match status" value="1"/>
</dbReference>
<evidence type="ECO:0000259" key="18">
    <source>
        <dbReference type="PROSITE" id="PS51192"/>
    </source>
</evidence>
<dbReference type="PANTHER" id="PTHR47961:SF13">
    <property type="entry name" value="ACTIVATING SIGNAL COINTEGRATOR 1 COMPLEX SUBUNIT 3"/>
    <property type="match status" value="1"/>
</dbReference>
<dbReference type="Pfam" id="PF02889">
    <property type="entry name" value="Sec63"/>
    <property type="match status" value="2"/>
</dbReference>
<keyword evidence="10" id="KW-0067">ATP-binding</keyword>
<feature type="domain" description="Helicase C-terminal" evidence="19">
    <location>
        <begin position="1544"/>
        <end position="1752"/>
    </location>
</feature>
<dbReference type="FunFam" id="1.10.3380.10:FF:000002">
    <property type="entry name" value="Activating signal cointegrator 1 complex subunit 3"/>
    <property type="match status" value="1"/>
</dbReference>
<dbReference type="PANTHER" id="PTHR47961">
    <property type="entry name" value="DNA POLYMERASE THETA, PUTATIVE (AFU_ORTHOLOGUE AFUA_1G05260)-RELATED"/>
    <property type="match status" value="1"/>
</dbReference>
<dbReference type="Pfam" id="PF00271">
    <property type="entry name" value="Helicase_C"/>
    <property type="match status" value="2"/>
</dbReference>
<dbReference type="FunFam" id="1.10.10.10:FF:000024">
    <property type="entry name" value="U5 small nuclear ribonucleoprotein helicase"/>
    <property type="match status" value="1"/>
</dbReference>
<dbReference type="InterPro" id="IPR014756">
    <property type="entry name" value="Ig_E-set"/>
</dbReference>
<feature type="domain" description="Helicase ATP-binding" evidence="18">
    <location>
        <begin position="485"/>
        <end position="668"/>
    </location>
</feature>
<dbReference type="SMART" id="SM00382">
    <property type="entry name" value="AAA"/>
    <property type="match status" value="2"/>
</dbReference>
<dbReference type="InterPro" id="IPR011545">
    <property type="entry name" value="DEAD/DEAH_box_helicase_dom"/>
</dbReference>
<evidence type="ECO:0000256" key="9">
    <source>
        <dbReference type="ARBA" id="ARBA00022806"/>
    </source>
</evidence>